<dbReference type="EMBL" id="LAZR01007073">
    <property type="protein sequence ID" value="KKM87653.1"/>
    <property type="molecule type" value="Genomic_DNA"/>
</dbReference>
<name>A0A0F9L162_9ZZZZ</name>
<sequence length="47" mass="5793">PWPLNLEEVQNRVPDEWLEEYSGTVRIIKNRLNTDFHRFANRHIKPY</sequence>
<organism evidence="1">
    <name type="scientific">marine sediment metagenome</name>
    <dbReference type="NCBI Taxonomy" id="412755"/>
    <lineage>
        <taxon>unclassified sequences</taxon>
        <taxon>metagenomes</taxon>
        <taxon>ecological metagenomes</taxon>
    </lineage>
</organism>
<accession>A0A0F9L162</accession>
<reference evidence="1" key="1">
    <citation type="journal article" date="2015" name="Nature">
        <title>Complex archaea that bridge the gap between prokaryotes and eukaryotes.</title>
        <authorList>
            <person name="Spang A."/>
            <person name="Saw J.H."/>
            <person name="Jorgensen S.L."/>
            <person name="Zaremba-Niedzwiedzka K."/>
            <person name="Martijn J."/>
            <person name="Lind A.E."/>
            <person name="van Eijk R."/>
            <person name="Schleper C."/>
            <person name="Guy L."/>
            <person name="Ettema T.J."/>
        </authorList>
    </citation>
    <scope>NUCLEOTIDE SEQUENCE</scope>
</reference>
<comment type="caution">
    <text evidence="1">The sequence shown here is derived from an EMBL/GenBank/DDBJ whole genome shotgun (WGS) entry which is preliminary data.</text>
</comment>
<evidence type="ECO:0000313" key="1">
    <source>
        <dbReference type="EMBL" id="KKM87653.1"/>
    </source>
</evidence>
<protein>
    <submittedName>
        <fullName evidence="1">Uncharacterized protein</fullName>
    </submittedName>
</protein>
<gene>
    <name evidence="1" type="ORF">LCGC14_1266790</name>
</gene>
<proteinExistence type="predicted"/>
<feature type="non-terminal residue" evidence="1">
    <location>
        <position position="1"/>
    </location>
</feature>
<dbReference type="AlphaFoldDB" id="A0A0F9L162"/>